<dbReference type="SUPFAM" id="SSF53850">
    <property type="entry name" value="Periplasmic binding protein-like II"/>
    <property type="match status" value="1"/>
</dbReference>
<accession>A0A1B4V281</accession>
<evidence type="ECO:0008006" key="5">
    <source>
        <dbReference type="Google" id="ProtNLM"/>
    </source>
</evidence>
<organism evidence="3 4">
    <name type="scientific">Sulfurifustis variabilis</name>
    <dbReference type="NCBI Taxonomy" id="1675686"/>
    <lineage>
        <taxon>Bacteria</taxon>
        <taxon>Pseudomonadati</taxon>
        <taxon>Pseudomonadota</taxon>
        <taxon>Gammaproteobacteria</taxon>
        <taxon>Acidiferrobacterales</taxon>
        <taxon>Acidiferrobacteraceae</taxon>
        <taxon>Sulfurifustis</taxon>
    </lineage>
</organism>
<evidence type="ECO:0000256" key="1">
    <source>
        <dbReference type="ARBA" id="ARBA00006987"/>
    </source>
</evidence>
<dbReference type="CDD" id="cd07012">
    <property type="entry name" value="PBP2_Bug_TTT"/>
    <property type="match status" value="1"/>
</dbReference>
<keyword evidence="2" id="KW-0732">Signal</keyword>
<gene>
    <name evidence="3" type="ORF">SVA_0816</name>
</gene>
<dbReference type="KEGG" id="sva:SVA_0816"/>
<feature type="signal peptide" evidence="2">
    <location>
        <begin position="1"/>
        <end position="29"/>
    </location>
</feature>
<dbReference type="EMBL" id="AP014936">
    <property type="protein sequence ID" value="BAU47395.1"/>
    <property type="molecule type" value="Genomic_DNA"/>
</dbReference>
<dbReference type="AlphaFoldDB" id="A0A1B4V281"/>
<dbReference type="Pfam" id="PF03401">
    <property type="entry name" value="TctC"/>
    <property type="match status" value="1"/>
</dbReference>
<dbReference type="Proteomes" id="UP000218899">
    <property type="component" value="Chromosome"/>
</dbReference>
<sequence length="323" mass="34999">MRSKLKCSRCWLPFVSAVSVLLVGFTALAQDRYPTRAIEFIVPFGPGGGADQLARQSGKLLEPMLKVSIPVLNVPGATGATGISKLVGSAPDGHTMAIYIADTHALLATSNPPYTIDDITPVARMISAPSFLFVKQDSPIKNWKDFEKAAKEKPGALRVATVGYGSVDDMTLTFLESKGIKVNQVPYPKPSERYVSVLGDHVEALYEQAGDVASFLKNKQMRPIIVFGDKRSSEFPDVPASKEVGFDIGLPQFRSVVVHGKTDPKVIKALSDAFAKVAATPEYKKFLKEQMAAEDSHMPADAAAKFMRGELETMKKLAKPKGK</sequence>
<dbReference type="InterPro" id="IPR005064">
    <property type="entry name" value="BUG"/>
</dbReference>
<evidence type="ECO:0000313" key="3">
    <source>
        <dbReference type="EMBL" id="BAU47395.1"/>
    </source>
</evidence>
<comment type="similarity">
    <text evidence="1">Belongs to the UPF0065 (bug) family.</text>
</comment>
<dbReference type="PIRSF" id="PIRSF017082">
    <property type="entry name" value="YflP"/>
    <property type="match status" value="1"/>
</dbReference>
<proteinExistence type="inferred from homology"/>
<evidence type="ECO:0000313" key="4">
    <source>
        <dbReference type="Proteomes" id="UP000218899"/>
    </source>
</evidence>
<dbReference type="OrthoDB" id="9780943at2"/>
<dbReference type="Gene3D" id="3.40.190.150">
    <property type="entry name" value="Bordetella uptake gene, domain 1"/>
    <property type="match status" value="1"/>
</dbReference>
<protein>
    <recommendedName>
        <fullName evidence="5">Tripartite tricarboxylate transporter substrate binding protein</fullName>
    </recommendedName>
</protein>
<name>A0A1B4V281_9GAMM</name>
<reference evidence="3 4" key="1">
    <citation type="submission" date="2015-08" db="EMBL/GenBank/DDBJ databases">
        <title>Complete genome sequence of Sulfurifustis variabilis.</title>
        <authorList>
            <person name="Miura A."/>
            <person name="Kojima H."/>
            <person name="Fukui M."/>
        </authorList>
    </citation>
    <scope>NUCLEOTIDE SEQUENCE [LARGE SCALE GENOMIC DNA]</scope>
    <source>
        <strain evidence="4">skN76</strain>
    </source>
</reference>
<dbReference type="RefSeq" id="WP_096459136.1">
    <property type="nucleotide sequence ID" value="NZ_AP014936.1"/>
</dbReference>
<keyword evidence="4" id="KW-1185">Reference proteome</keyword>
<dbReference type="InterPro" id="IPR042100">
    <property type="entry name" value="Bug_dom1"/>
</dbReference>
<feature type="chain" id="PRO_5008571135" description="Tripartite tricarboxylate transporter substrate binding protein" evidence="2">
    <location>
        <begin position="30"/>
        <end position="323"/>
    </location>
</feature>
<dbReference type="PANTHER" id="PTHR42928">
    <property type="entry name" value="TRICARBOXYLATE-BINDING PROTEIN"/>
    <property type="match status" value="1"/>
</dbReference>
<evidence type="ECO:0000256" key="2">
    <source>
        <dbReference type="SAM" id="SignalP"/>
    </source>
</evidence>
<dbReference type="Gene3D" id="3.40.190.10">
    <property type="entry name" value="Periplasmic binding protein-like II"/>
    <property type="match status" value="1"/>
</dbReference>
<dbReference type="PANTHER" id="PTHR42928:SF5">
    <property type="entry name" value="BLR1237 PROTEIN"/>
    <property type="match status" value="1"/>
</dbReference>